<evidence type="ECO:0000256" key="5">
    <source>
        <dbReference type="ARBA" id="ARBA00022691"/>
    </source>
</evidence>
<evidence type="ECO:0000256" key="7">
    <source>
        <dbReference type="ARBA" id="ARBA00023125"/>
    </source>
</evidence>
<dbReference type="EC" id="2.1.1.113" evidence="2"/>
<dbReference type="GO" id="GO:0009307">
    <property type="term" value="P:DNA restriction-modification system"/>
    <property type="evidence" value="ECO:0007669"/>
    <property type="project" value="UniProtKB-KW"/>
</dbReference>
<comment type="similarity">
    <text evidence="1">Belongs to the N(4)/N(6)-methyltransferase family. N(4) subfamily.</text>
</comment>
<keyword evidence="5" id="KW-0949">S-adenosyl-L-methionine</keyword>
<evidence type="ECO:0000259" key="9">
    <source>
        <dbReference type="Pfam" id="PF01555"/>
    </source>
</evidence>
<evidence type="ECO:0000256" key="4">
    <source>
        <dbReference type="ARBA" id="ARBA00022679"/>
    </source>
</evidence>
<organism evidence="10 11">
    <name type="scientific">Candidatus Thermochlorobacter aerophilus</name>
    <dbReference type="NCBI Taxonomy" id="1868324"/>
    <lineage>
        <taxon>Bacteria</taxon>
        <taxon>Pseudomonadati</taxon>
        <taxon>Chlorobiota</taxon>
        <taxon>Chlorobiia</taxon>
        <taxon>Chlorobiales</taxon>
        <taxon>Candidatus Thermochlorobacteriaceae</taxon>
        <taxon>Candidatus Thermochlorobacter</taxon>
    </lineage>
</organism>
<keyword evidence="7" id="KW-0238">DNA-binding</keyword>
<dbReference type="AlphaFoldDB" id="A0A395M191"/>
<protein>
    <recommendedName>
        <fullName evidence="2">site-specific DNA-methyltransferase (cytosine-N(4)-specific)</fullName>
        <ecNumber evidence="2">2.1.1.113</ecNumber>
    </recommendedName>
</protein>
<evidence type="ECO:0000256" key="2">
    <source>
        <dbReference type="ARBA" id="ARBA00012185"/>
    </source>
</evidence>
<dbReference type="Pfam" id="PF01555">
    <property type="entry name" value="N6_N4_Mtase"/>
    <property type="match status" value="1"/>
</dbReference>
<accession>A0A395M191</accession>
<keyword evidence="4" id="KW-0808">Transferase</keyword>
<dbReference type="PROSITE" id="PS00093">
    <property type="entry name" value="N4_MTASE"/>
    <property type="match status" value="1"/>
</dbReference>
<dbReference type="InterPro" id="IPR029063">
    <property type="entry name" value="SAM-dependent_MTases_sf"/>
</dbReference>
<keyword evidence="6" id="KW-0680">Restriction system</keyword>
<evidence type="ECO:0000256" key="1">
    <source>
        <dbReference type="ARBA" id="ARBA00010203"/>
    </source>
</evidence>
<dbReference type="Gene3D" id="3.40.50.150">
    <property type="entry name" value="Vaccinia Virus protein VP39"/>
    <property type="match status" value="2"/>
</dbReference>
<evidence type="ECO:0000313" key="10">
    <source>
        <dbReference type="EMBL" id="RFM23988.1"/>
    </source>
</evidence>
<dbReference type="GO" id="GO:0008170">
    <property type="term" value="F:N-methyltransferase activity"/>
    <property type="evidence" value="ECO:0007669"/>
    <property type="project" value="InterPro"/>
</dbReference>
<keyword evidence="3 10" id="KW-0489">Methyltransferase</keyword>
<dbReference type="Proteomes" id="UP000266389">
    <property type="component" value="Unassembled WGS sequence"/>
</dbReference>
<dbReference type="GO" id="GO:0003677">
    <property type="term" value="F:DNA binding"/>
    <property type="evidence" value="ECO:0007669"/>
    <property type="project" value="UniProtKB-KW"/>
</dbReference>
<dbReference type="SUPFAM" id="SSF53335">
    <property type="entry name" value="S-adenosyl-L-methionine-dependent methyltransferases"/>
    <property type="match status" value="2"/>
</dbReference>
<sequence length="423" mass="48944">MQLQFFSNLELPVTIDSPSLVSFREIVSEITDTAYLTHSIYYYPAKFIPQVVRFCIHTYTKADDWILDPFAGSATVGLEAYLCKRNSVLMDLNPLLKEIVPIKIYRGSSVPSRETLYQILSSFNPASAPKFYPQWSNIRYWYPDEIFEALASYWGWLKGLESSVYSQLIQAALIKASKYFSYAEHKTPKLFRSKTKIKLVDDLVKQDWQQALQSMIYDGSRKNLESVSALVRRTRGFNVKTFYFAGVDSSTFLPPLEQSIDCIITSPPYLQAQEYVRTFKLDLYWLGYTETDVKAISALEIPYRKATRIIETPTINQVKSQLSRKDLLQYLDSYFCHTINALENTSRLLRRNGHLCVFIGSPKADGVEIPIWKVLKEYFSEKGFETVSIFEDRIQTRQLFRSRKNKNPDGMKSEFLIVLKKTS</sequence>
<evidence type="ECO:0000256" key="3">
    <source>
        <dbReference type="ARBA" id="ARBA00022603"/>
    </source>
</evidence>
<reference evidence="10 11" key="1">
    <citation type="journal article" date="2011" name="ISME J.">
        <title>Community ecology of hot spring cyanobacterial mats: predominant populations and their functional potential.</title>
        <authorList>
            <person name="Klatt C.G."/>
            <person name="Wood J.M."/>
            <person name="Rusch D.B."/>
            <person name="Bateson M.M."/>
            <person name="Hamamura N."/>
            <person name="Heidelberg J.F."/>
            <person name="Grossman A.R."/>
            <person name="Bhaya D."/>
            <person name="Cohan F.M."/>
            <person name="Kuhl M."/>
            <person name="Bryant D.A."/>
            <person name="Ward D.M."/>
        </authorList>
    </citation>
    <scope>NUCLEOTIDE SEQUENCE [LARGE SCALE GENOMIC DNA]</scope>
    <source>
        <strain evidence="10">OS</strain>
    </source>
</reference>
<dbReference type="GO" id="GO:0032259">
    <property type="term" value="P:methylation"/>
    <property type="evidence" value="ECO:0007669"/>
    <property type="project" value="UniProtKB-KW"/>
</dbReference>
<evidence type="ECO:0000256" key="6">
    <source>
        <dbReference type="ARBA" id="ARBA00022747"/>
    </source>
</evidence>
<comment type="catalytic activity">
    <reaction evidence="8">
        <text>a 2'-deoxycytidine in DNA + S-adenosyl-L-methionine = an N(4)-methyl-2'-deoxycytidine in DNA + S-adenosyl-L-homocysteine + H(+)</text>
        <dbReference type="Rhea" id="RHEA:16857"/>
        <dbReference type="Rhea" id="RHEA-COMP:11369"/>
        <dbReference type="Rhea" id="RHEA-COMP:13674"/>
        <dbReference type="ChEBI" id="CHEBI:15378"/>
        <dbReference type="ChEBI" id="CHEBI:57856"/>
        <dbReference type="ChEBI" id="CHEBI:59789"/>
        <dbReference type="ChEBI" id="CHEBI:85452"/>
        <dbReference type="ChEBI" id="CHEBI:137933"/>
        <dbReference type="EC" id="2.1.1.113"/>
    </reaction>
</comment>
<proteinExistence type="inferred from homology"/>
<gene>
    <name evidence="10" type="ORF">D0433_07770</name>
</gene>
<dbReference type="GO" id="GO:0015667">
    <property type="term" value="F:site-specific DNA-methyltransferase (cytosine-N4-specific) activity"/>
    <property type="evidence" value="ECO:0007669"/>
    <property type="project" value="UniProtKB-EC"/>
</dbReference>
<comment type="caution">
    <text evidence="10">The sequence shown here is derived from an EMBL/GenBank/DDBJ whole genome shotgun (WGS) entry which is preliminary data.</text>
</comment>
<feature type="domain" description="DNA methylase N-4/N-6" evidence="9">
    <location>
        <begin position="41"/>
        <end position="98"/>
    </location>
</feature>
<name>A0A395M191_9BACT</name>
<dbReference type="EMBL" id="PHFL01000049">
    <property type="protein sequence ID" value="RFM23988.1"/>
    <property type="molecule type" value="Genomic_DNA"/>
</dbReference>
<dbReference type="InterPro" id="IPR017985">
    <property type="entry name" value="MeTrfase_CN4_CS"/>
</dbReference>
<evidence type="ECO:0000256" key="8">
    <source>
        <dbReference type="ARBA" id="ARBA00049120"/>
    </source>
</evidence>
<evidence type="ECO:0000313" key="11">
    <source>
        <dbReference type="Proteomes" id="UP000266389"/>
    </source>
</evidence>
<dbReference type="InterPro" id="IPR002941">
    <property type="entry name" value="DNA_methylase_N4/N6"/>
</dbReference>